<comment type="caution">
    <text evidence="2">The sequence shown here is derived from an EMBL/GenBank/DDBJ whole genome shotgun (WGS) entry which is preliminary data.</text>
</comment>
<protein>
    <submittedName>
        <fullName evidence="2">Uncharacterized protein</fullName>
    </submittedName>
</protein>
<sequence>MKRSIWMIGASMALTICMPAFADNPIKRLDRIEDRIDRRENVIDRRVDHGPVDRIEDRIDRREDRADRLGYRGSRAVDHHERRKIRYIIRNRD</sequence>
<dbReference type="Proteomes" id="UP000777935">
    <property type="component" value="Unassembled WGS sequence"/>
</dbReference>
<gene>
    <name evidence="2" type="ORF">HRQ87_05510</name>
</gene>
<keyword evidence="3" id="KW-1185">Reference proteome</keyword>
<keyword evidence="1" id="KW-0732">Signal</keyword>
<proteinExistence type="predicted"/>
<feature type="chain" id="PRO_5045500689" evidence="1">
    <location>
        <begin position="23"/>
        <end position="93"/>
    </location>
</feature>
<evidence type="ECO:0000256" key="1">
    <source>
        <dbReference type="SAM" id="SignalP"/>
    </source>
</evidence>
<reference evidence="2 3" key="1">
    <citation type="submission" date="2020-06" db="EMBL/GenBank/DDBJ databases">
        <title>Sulfitobacter algicola sp. nov., isolated from green algae.</title>
        <authorList>
            <person name="Wang C."/>
        </authorList>
    </citation>
    <scope>NUCLEOTIDE SEQUENCE [LARGE SCALE GENOMIC DNA]</scope>
    <source>
        <strain evidence="2 3">1151</strain>
    </source>
</reference>
<organism evidence="2 3">
    <name type="scientific">Parasulfitobacter algicola</name>
    <dbReference type="NCBI Taxonomy" id="2614809"/>
    <lineage>
        <taxon>Bacteria</taxon>
        <taxon>Pseudomonadati</taxon>
        <taxon>Pseudomonadota</taxon>
        <taxon>Alphaproteobacteria</taxon>
        <taxon>Rhodobacterales</taxon>
        <taxon>Roseobacteraceae</taxon>
        <taxon>Parasulfitobacter</taxon>
    </lineage>
</organism>
<name>A0ABX2IQF2_9RHOB</name>
<evidence type="ECO:0000313" key="2">
    <source>
        <dbReference type="EMBL" id="NSX54251.1"/>
    </source>
</evidence>
<accession>A0ABX2IQF2</accession>
<evidence type="ECO:0000313" key="3">
    <source>
        <dbReference type="Proteomes" id="UP000777935"/>
    </source>
</evidence>
<dbReference type="RefSeq" id="WP_174136070.1">
    <property type="nucleotide sequence ID" value="NZ_JABUFE010000002.1"/>
</dbReference>
<feature type="signal peptide" evidence="1">
    <location>
        <begin position="1"/>
        <end position="22"/>
    </location>
</feature>
<dbReference type="EMBL" id="JABUFE010000002">
    <property type="protein sequence ID" value="NSX54251.1"/>
    <property type="molecule type" value="Genomic_DNA"/>
</dbReference>